<dbReference type="GO" id="GO:0003700">
    <property type="term" value="F:DNA-binding transcription factor activity"/>
    <property type="evidence" value="ECO:0007669"/>
    <property type="project" value="TreeGrafter"/>
</dbReference>
<feature type="domain" description="HTH cro/C1-type" evidence="6">
    <location>
        <begin position="3"/>
        <end position="32"/>
    </location>
</feature>
<feature type="region of interest" description="Disordered" evidence="4">
    <location>
        <begin position="310"/>
        <end position="359"/>
    </location>
</feature>
<dbReference type="Gene3D" id="3.40.50.2300">
    <property type="match status" value="2"/>
</dbReference>
<dbReference type="InterPro" id="IPR001387">
    <property type="entry name" value="Cro/C1-type_HTH"/>
</dbReference>
<dbReference type="CDD" id="cd01392">
    <property type="entry name" value="HTH_LacI"/>
    <property type="match status" value="1"/>
</dbReference>
<gene>
    <name evidence="7" type="ORF">FHU37_000581</name>
</gene>
<dbReference type="GO" id="GO:0000976">
    <property type="term" value="F:transcription cis-regulatory region binding"/>
    <property type="evidence" value="ECO:0007669"/>
    <property type="project" value="TreeGrafter"/>
</dbReference>
<evidence type="ECO:0000256" key="4">
    <source>
        <dbReference type="SAM" id="MobiDB-lite"/>
    </source>
</evidence>
<evidence type="ECO:0000313" key="8">
    <source>
        <dbReference type="Proteomes" id="UP000567795"/>
    </source>
</evidence>
<dbReference type="AlphaFoldDB" id="A0A852ZZT2"/>
<evidence type="ECO:0000259" key="6">
    <source>
        <dbReference type="PROSITE" id="PS50943"/>
    </source>
</evidence>
<comment type="caution">
    <text evidence="7">The sequence shown here is derived from an EMBL/GenBank/DDBJ whole genome shotgun (WGS) entry which is preliminary data.</text>
</comment>
<keyword evidence="3" id="KW-0804">Transcription</keyword>
<evidence type="ECO:0000256" key="1">
    <source>
        <dbReference type="ARBA" id="ARBA00023015"/>
    </source>
</evidence>
<evidence type="ECO:0000259" key="5">
    <source>
        <dbReference type="PROSITE" id="PS50932"/>
    </source>
</evidence>
<dbReference type="Gene3D" id="1.10.260.40">
    <property type="entry name" value="lambda repressor-like DNA-binding domains"/>
    <property type="match status" value="1"/>
</dbReference>
<dbReference type="PROSITE" id="PS50932">
    <property type="entry name" value="HTH_LACI_2"/>
    <property type="match status" value="1"/>
</dbReference>
<organism evidence="7 8">
    <name type="scientific">Allostreptomyces psammosilenae</name>
    <dbReference type="NCBI Taxonomy" id="1892865"/>
    <lineage>
        <taxon>Bacteria</taxon>
        <taxon>Bacillati</taxon>
        <taxon>Actinomycetota</taxon>
        <taxon>Actinomycetes</taxon>
        <taxon>Kitasatosporales</taxon>
        <taxon>Streptomycetaceae</taxon>
        <taxon>Allostreptomyces</taxon>
    </lineage>
</organism>
<name>A0A852ZZT2_9ACTN</name>
<dbReference type="PROSITE" id="PS50943">
    <property type="entry name" value="HTH_CROC1"/>
    <property type="match status" value="1"/>
</dbReference>
<dbReference type="EMBL" id="JACBZD010000001">
    <property type="protein sequence ID" value="NYI03638.1"/>
    <property type="molecule type" value="Genomic_DNA"/>
</dbReference>
<dbReference type="Proteomes" id="UP000567795">
    <property type="component" value="Unassembled WGS sequence"/>
</dbReference>
<dbReference type="RefSeq" id="WP_179812657.1">
    <property type="nucleotide sequence ID" value="NZ_JACBZD010000001.1"/>
</dbReference>
<dbReference type="PANTHER" id="PTHR30146:SF153">
    <property type="entry name" value="LACTOSE OPERON REPRESSOR"/>
    <property type="match status" value="1"/>
</dbReference>
<evidence type="ECO:0000313" key="7">
    <source>
        <dbReference type="EMBL" id="NYI03638.1"/>
    </source>
</evidence>
<dbReference type="InterPro" id="IPR046335">
    <property type="entry name" value="LacI/GalR-like_sensor"/>
</dbReference>
<evidence type="ECO:0000256" key="3">
    <source>
        <dbReference type="ARBA" id="ARBA00023163"/>
    </source>
</evidence>
<proteinExistence type="predicted"/>
<keyword evidence="1" id="KW-0805">Transcription regulation</keyword>
<sequence length="359" mass="37875">MVTIKDVAERAGVAPSTVSYVLSGSRKISPATVRSVRAAVEELGYHPNAGARTLRTTRTGVLALALPLRSGSYRAVDGRFIVDISDAARLLGYDILLTTAPDGEAGLRRIAGSRLADGAVLMTVEMDDPRIAAMRELSFPVALLGRPADDQHTPWADLDWEEAAATAVAACAAAGHRHVGYLATTDREIRARRSYAVRGIAGARRAAREARAAGLRLDVHRSTGDPDRLRARLLHLLAGPDRPTALVVQHASVLPQILQAVATAGLRLPDDLTLVAVGTLPDDLGGVDLTRIDLPVRQMAAEVTRLAVGAVEGNRRTPPATDDAAHSDDDSDAASPHALLRPVLTPGRTLAAPPTAPTR</sequence>
<accession>A0A852ZZT2</accession>
<dbReference type="Pfam" id="PF00356">
    <property type="entry name" value="LacI"/>
    <property type="match status" value="1"/>
</dbReference>
<dbReference type="PANTHER" id="PTHR30146">
    <property type="entry name" value="LACI-RELATED TRANSCRIPTIONAL REPRESSOR"/>
    <property type="match status" value="1"/>
</dbReference>
<dbReference type="SUPFAM" id="SSF47413">
    <property type="entry name" value="lambda repressor-like DNA-binding domains"/>
    <property type="match status" value="1"/>
</dbReference>
<reference evidence="7 8" key="1">
    <citation type="submission" date="2020-07" db="EMBL/GenBank/DDBJ databases">
        <title>Sequencing the genomes of 1000 actinobacteria strains.</title>
        <authorList>
            <person name="Klenk H.-P."/>
        </authorList>
    </citation>
    <scope>NUCLEOTIDE SEQUENCE [LARGE SCALE GENOMIC DNA]</scope>
    <source>
        <strain evidence="7 8">DSM 42178</strain>
    </source>
</reference>
<dbReference type="InterPro" id="IPR000843">
    <property type="entry name" value="HTH_LacI"/>
</dbReference>
<dbReference type="SUPFAM" id="SSF53822">
    <property type="entry name" value="Periplasmic binding protein-like I"/>
    <property type="match status" value="1"/>
</dbReference>
<feature type="domain" description="HTH lacI-type" evidence="5">
    <location>
        <begin position="2"/>
        <end position="56"/>
    </location>
</feature>
<keyword evidence="8" id="KW-1185">Reference proteome</keyword>
<dbReference type="InterPro" id="IPR010982">
    <property type="entry name" value="Lambda_DNA-bd_dom_sf"/>
</dbReference>
<dbReference type="Pfam" id="PF13377">
    <property type="entry name" value="Peripla_BP_3"/>
    <property type="match status" value="1"/>
</dbReference>
<evidence type="ECO:0000256" key="2">
    <source>
        <dbReference type="ARBA" id="ARBA00023125"/>
    </source>
</evidence>
<dbReference type="InterPro" id="IPR028082">
    <property type="entry name" value="Peripla_BP_I"/>
</dbReference>
<protein>
    <submittedName>
        <fullName evidence="7">DNA-binding LacI/PurR family transcriptional regulator</fullName>
    </submittedName>
</protein>
<dbReference type="SMART" id="SM00354">
    <property type="entry name" value="HTH_LACI"/>
    <property type="match status" value="1"/>
</dbReference>
<keyword evidence="2 7" id="KW-0238">DNA-binding</keyword>